<dbReference type="InterPro" id="IPR036397">
    <property type="entry name" value="RNaseH_sf"/>
</dbReference>
<name>A0A4C1Y7L6_EUMVA</name>
<organism evidence="2 3">
    <name type="scientific">Eumeta variegata</name>
    <name type="common">Bagworm moth</name>
    <name type="synonym">Eumeta japonica</name>
    <dbReference type="NCBI Taxonomy" id="151549"/>
    <lineage>
        <taxon>Eukaryota</taxon>
        <taxon>Metazoa</taxon>
        <taxon>Ecdysozoa</taxon>
        <taxon>Arthropoda</taxon>
        <taxon>Hexapoda</taxon>
        <taxon>Insecta</taxon>
        <taxon>Pterygota</taxon>
        <taxon>Neoptera</taxon>
        <taxon>Endopterygota</taxon>
        <taxon>Lepidoptera</taxon>
        <taxon>Glossata</taxon>
        <taxon>Ditrysia</taxon>
        <taxon>Tineoidea</taxon>
        <taxon>Psychidae</taxon>
        <taxon>Oiketicinae</taxon>
        <taxon>Eumeta</taxon>
    </lineage>
</organism>
<dbReference type="AlphaFoldDB" id="A0A4C1Y7L6"/>
<dbReference type="OrthoDB" id="25402at2759"/>
<accession>A0A4C1Y7L6</accession>
<proteinExistence type="predicted"/>
<gene>
    <name evidence="2" type="ORF">EVAR_54325_1</name>
</gene>
<reference evidence="2 3" key="1">
    <citation type="journal article" date="2019" name="Commun. Biol.">
        <title>The bagworm genome reveals a unique fibroin gene that provides high tensile strength.</title>
        <authorList>
            <person name="Kono N."/>
            <person name="Nakamura H."/>
            <person name="Ohtoshi R."/>
            <person name="Tomita M."/>
            <person name="Numata K."/>
            <person name="Arakawa K."/>
        </authorList>
    </citation>
    <scope>NUCLEOTIDE SEQUENCE [LARGE SCALE GENOMIC DNA]</scope>
</reference>
<dbReference type="Proteomes" id="UP000299102">
    <property type="component" value="Unassembled WGS sequence"/>
</dbReference>
<sequence length="95" mass="10751">MAGPSRAPRRSRGRRRRPRSAADNSPMIAPPQLNGTRWDPMGYGLRYSVKNSRKRRIILHHDNASSHTDKQANKFLKEKDVELVSNAAYNPDGTP</sequence>
<feature type="region of interest" description="Disordered" evidence="1">
    <location>
        <begin position="1"/>
        <end position="41"/>
    </location>
</feature>
<dbReference type="EMBL" id="BGZK01001087">
    <property type="protein sequence ID" value="GBP70812.1"/>
    <property type="molecule type" value="Genomic_DNA"/>
</dbReference>
<evidence type="ECO:0000313" key="2">
    <source>
        <dbReference type="EMBL" id="GBP70812.1"/>
    </source>
</evidence>
<feature type="compositionally biased region" description="Basic residues" evidence="1">
    <location>
        <begin position="7"/>
        <end position="19"/>
    </location>
</feature>
<dbReference type="GO" id="GO:0003676">
    <property type="term" value="F:nucleic acid binding"/>
    <property type="evidence" value="ECO:0007669"/>
    <property type="project" value="InterPro"/>
</dbReference>
<evidence type="ECO:0008006" key="4">
    <source>
        <dbReference type="Google" id="ProtNLM"/>
    </source>
</evidence>
<evidence type="ECO:0000313" key="3">
    <source>
        <dbReference type="Proteomes" id="UP000299102"/>
    </source>
</evidence>
<comment type="caution">
    <text evidence="2">The sequence shown here is derived from an EMBL/GenBank/DDBJ whole genome shotgun (WGS) entry which is preliminary data.</text>
</comment>
<protein>
    <recommendedName>
        <fullName evidence="4">Mariner Mos1 transposase</fullName>
    </recommendedName>
</protein>
<evidence type="ECO:0000256" key="1">
    <source>
        <dbReference type="SAM" id="MobiDB-lite"/>
    </source>
</evidence>
<dbReference type="Gene3D" id="3.30.420.10">
    <property type="entry name" value="Ribonuclease H-like superfamily/Ribonuclease H"/>
    <property type="match status" value="1"/>
</dbReference>
<keyword evidence="3" id="KW-1185">Reference proteome</keyword>